<feature type="domain" description="YHS" evidence="2">
    <location>
        <begin position="48"/>
        <end position="82"/>
    </location>
</feature>
<comment type="caution">
    <text evidence="3">The sequence shown here is derived from an EMBL/GenBank/DDBJ whole genome shotgun (WGS) entry which is preliminary data.</text>
</comment>
<evidence type="ECO:0000313" key="3">
    <source>
        <dbReference type="EMBL" id="TBM99004.1"/>
    </source>
</evidence>
<evidence type="ECO:0000259" key="2">
    <source>
        <dbReference type="Pfam" id="PF04945"/>
    </source>
</evidence>
<sequence>MKQLIAVFFIMLSTGLFSQTVDYNTKKGFAANGYDVVAYFDNIAEEGNKKFKTTFDGVNYKFSSEENLNTFLKDPTTYVPQYGGYCAYAVALKNTKVSINPKSFLIRDGKLYLFYNAWGTNTLELWIKENQSELIEMANENWETIKFKK</sequence>
<dbReference type="AlphaFoldDB" id="A0A4Q9FB83"/>
<proteinExistence type="predicted"/>
<dbReference type="InterPro" id="IPR007029">
    <property type="entry name" value="YHS_dom"/>
</dbReference>
<dbReference type="RefSeq" id="WP_130965662.1">
    <property type="nucleotide sequence ID" value="NZ_SIRT01000018.1"/>
</dbReference>
<keyword evidence="1" id="KW-0732">Signal</keyword>
<dbReference type="EMBL" id="SIRT01000018">
    <property type="protein sequence ID" value="TBM99004.1"/>
    <property type="molecule type" value="Genomic_DNA"/>
</dbReference>
<dbReference type="OrthoDB" id="344729at2"/>
<dbReference type="Proteomes" id="UP000291142">
    <property type="component" value="Unassembled WGS sequence"/>
</dbReference>
<keyword evidence="4" id="KW-1185">Reference proteome</keyword>
<dbReference type="NCBIfam" id="NF041384">
    <property type="entry name" value="YHS_seleno_dom"/>
    <property type="match status" value="1"/>
</dbReference>
<organism evidence="3 4">
    <name type="scientific">Hyunsoonleella flava</name>
    <dbReference type="NCBI Taxonomy" id="2527939"/>
    <lineage>
        <taxon>Bacteria</taxon>
        <taxon>Pseudomonadati</taxon>
        <taxon>Bacteroidota</taxon>
        <taxon>Flavobacteriia</taxon>
        <taxon>Flavobacteriales</taxon>
        <taxon>Flavobacteriaceae</taxon>
    </lineage>
</organism>
<feature type="chain" id="PRO_5020328528" description="YHS domain-containing protein" evidence="1">
    <location>
        <begin position="19"/>
        <end position="149"/>
    </location>
</feature>
<reference evidence="3 4" key="1">
    <citation type="submission" date="2019-02" db="EMBL/GenBank/DDBJ databases">
        <title>Hyunsoonleella sp., isolated from marine sediment.</title>
        <authorList>
            <person name="Liu B.-T."/>
        </authorList>
    </citation>
    <scope>NUCLEOTIDE SEQUENCE [LARGE SCALE GENOMIC DNA]</scope>
    <source>
        <strain evidence="3 4">T58</strain>
    </source>
</reference>
<name>A0A4Q9FB83_9FLAO</name>
<evidence type="ECO:0000256" key="1">
    <source>
        <dbReference type="SAM" id="SignalP"/>
    </source>
</evidence>
<evidence type="ECO:0000313" key="4">
    <source>
        <dbReference type="Proteomes" id="UP000291142"/>
    </source>
</evidence>
<protein>
    <recommendedName>
        <fullName evidence="2">YHS domain-containing protein</fullName>
    </recommendedName>
</protein>
<gene>
    <name evidence="3" type="ORF">EYD45_15930</name>
</gene>
<accession>A0A4Q9FB83</accession>
<dbReference type="Pfam" id="PF04945">
    <property type="entry name" value="YHS"/>
    <property type="match status" value="1"/>
</dbReference>
<feature type="signal peptide" evidence="1">
    <location>
        <begin position="1"/>
        <end position="18"/>
    </location>
</feature>